<dbReference type="EMBL" id="CP082275">
    <property type="protein sequence ID" value="USH03747.1"/>
    <property type="molecule type" value="Genomic_DNA"/>
</dbReference>
<proteinExistence type="predicted"/>
<reference evidence="1" key="1">
    <citation type="submission" date="2021-08" db="EMBL/GenBank/DDBJ databases">
        <authorList>
            <person name="Sakaguchi M."/>
            <person name="Kikuchi T."/>
            <person name="Urbanczyk H."/>
        </authorList>
    </citation>
    <scope>NUCLEOTIDE SEQUENCE</scope>
    <source>
        <strain evidence="1">020920N</strain>
    </source>
</reference>
<evidence type="ECO:0000313" key="1">
    <source>
        <dbReference type="EMBL" id="USH03747.1"/>
    </source>
</evidence>
<protein>
    <submittedName>
        <fullName evidence="1">Uncharacterized protein</fullName>
    </submittedName>
</protein>
<sequence>MSFEVTYVNYSSHEWDRWDYKTLGSLNSGGNMEDTPAETLNANSGMQKAAASDGFLSELGHGYFGIQLGYKDKDNDEIKVLVKLEKHTQAFGIGEGCTWKYYKGGEWVDAKHDTTPITWTFDGIKAVATPTLSHTDGSISITISPID</sequence>
<dbReference type="RefSeq" id="WP_251879024.1">
    <property type="nucleotide sequence ID" value="NZ_CP082275.1"/>
</dbReference>
<accession>A0ABY4WXN5</accession>
<dbReference type="Proteomes" id="UP001056255">
    <property type="component" value="Chromosome I"/>
</dbReference>
<keyword evidence="2" id="KW-1185">Reference proteome</keyword>
<evidence type="ECO:0000313" key="2">
    <source>
        <dbReference type="Proteomes" id="UP001056255"/>
    </source>
</evidence>
<name>A0ABY4WXN5_9GAMM</name>
<gene>
    <name evidence="1" type="ORF">K6Q96_07075</name>
</gene>
<organism evidence="1 2">
    <name type="scientific">Grimontia kaedaensis</name>
    <dbReference type="NCBI Taxonomy" id="2872157"/>
    <lineage>
        <taxon>Bacteria</taxon>
        <taxon>Pseudomonadati</taxon>
        <taxon>Pseudomonadota</taxon>
        <taxon>Gammaproteobacteria</taxon>
        <taxon>Vibrionales</taxon>
        <taxon>Vibrionaceae</taxon>
        <taxon>Grimontia</taxon>
    </lineage>
</organism>